<keyword evidence="19" id="KW-1185">Reference proteome</keyword>
<keyword evidence="7" id="KW-0493">Microtubule</keyword>
<dbReference type="GO" id="GO:0005874">
    <property type="term" value="C:microtubule"/>
    <property type="evidence" value="ECO:0007669"/>
    <property type="project" value="UniProtKB-KW"/>
</dbReference>
<proteinExistence type="inferred from homology"/>
<evidence type="ECO:0000256" key="13">
    <source>
        <dbReference type="ARBA" id="ARBA00023273"/>
    </source>
</evidence>
<evidence type="ECO:0000256" key="3">
    <source>
        <dbReference type="ARBA" id="ARBA00004138"/>
    </source>
</evidence>
<evidence type="ECO:0000313" key="18">
    <source>
        <dbReference type="EMBL" id="KAK3531556.1"/>
    </source>
</evidence>
<organism evidence="18 19">
    <name type="scientific">Hemibagrus guttatus</name>
    <dbReference type="NCBI Taxonomy" id="175788"/>
    <lineage>
        <taxon>Eukaryota</taxon>
        <taxon>Metazoa</taxon>
        <taxon>Chordata</taxon>
        <taxon>Craniata</taxon>
        <taxon>Vertebrata</taxon>
        <taxon>Euteleostomi</taxon>
        <taxon>Actinopterygii</taxon>
        <taxon>Neopterygii</taxon>
        <taxon>Teleostei</taxon>
        <taxon>Ostariophysi</taxon>
        <taxon>Siluriformes</taxon>
        <taxon>Bagridae</taxon>
        <taxon>Hemibagrus</taxon>
    </lineage>
</organism>
<dbReference type="InterPro" id="IPR017975">
    <property type="entry name" value="Tubulin_CS"/>
</dbReference>
<dbReference type="InterPro" id="IPR002967">
    <property type="entry name" value="Delta_tubulin"/>
</dbReference>
<keyword evidence="10" id="KW-0342">GTP-binding</keyword>
<evidence type="ECO:0000256" key="5">
    <source>
        <dbReference type="ARBA" id="ARBA00014184"/>
    </source>
</evidence>
<evidence type="ECO:0000256" key="14">
    <source>
        <dbReference type="ARBA" id="ARBA00030594"/>
    </source>
</evidence>
<dbReference type="EMBL" id="JAUCMX010000011">
    <property type="protein sequence ID" value="KAK3531556.1"/>
    <property type="molecule type" value="Genomic_DNA"/>
</dbReference>
<keyword evidence="9" id="KW-0970">Cilium biogenesis/degradation</keyword>
<keyword evidence="16" id="KW-0175">Coiled coil</keyword>
<dbReference type="Gene3D" id="3.30.70.270">
    <property type="match status" value="1"/>
</dbReference>
<feature type="domain" description="Tubulin/FtsZ GTPase" evidence="17">
    <location>
        <begin position="40"/>
        <end position="240"/>
    </location>
</feature>
<dbReference type="SUPFAM" id="SSF52490">
    <property type="entry name" value="Tubulin nucleotide-binding domain-like"/>
    <property type="match status" value="1"/>
</dbReference>
<dbReference type="GO" id="GO:0005929">
    <property type="term" value="C:cilium"/>
    <property type="evidence" value="ECO:0007669"/>
    <property type="project" value="UniProtKB-SubCell"/>
</dbReference>
<dbReference type="PRINTS" id="PR01161">
    <property type="entry name" value="TUBULIN"/>
</dbReference>
<gene>
    <name evidence="18" type="ORF">QTP70_024947</name>
</gene>
<keyword evidence="13" id="KW-0966">Cell projection</keyword>
<comment type="function">
    <text evidence="15">Acts as a positive regulator of hedgehog signaling and regulates ciliary function.</text>
</comment>
<dbReference type="SMART" id="SM00864">
    <property type="entry name" value="Tubulin"/>
    <property type="match status" value="1"/>
</dbReference>
<dbReference type="GO" id="GO:0005634">
    <property type="term" value="C:nucleus"/>
    <property type="evidence" value="ECO:0007669"/>
    <property type="project" value="UniProtKB-SubCell"/>
</dbReference>
<evidence type="ECO:0000256" key="16">
    <source>
        <dbReference type="SAM" id="Coils"/>
    </source>
</evidence>
<dbReference type="InterPro" id="IPR043128">
    <property type="entry name" value="Rev_trsase/Diguanyl_cyclase"/>
</dbReference>
<dbReference type="Gene3D" id="3.40.50.1440">
    <property type="entry name" value="Tubulin/FtsZ, GTPase domain"/>
    <property type="match status" value="1"/>
</dbReference>
<feature type="coiled-coil region" evidence="16">
    <location>
        <begin position="436"/>
        <end position="470"/>
    </location>
</feature>
<comment type="similarity">
    <text evidence="4">Belongs to the tubulin family.</text>
</comment>
<sequence>MSVVTVQLGQCGNQVGPELFSTVYEDSTGANSKTYKQCSDERFFREESDGVLVARAALIDMEPKVITQAIAKASASGKWRYGEKSHFCQKQGSGNNWANGYCVHGPQHKDAVEDLVRREAERCDRLAGIFAMMSVAGGTGSGVGTYVTQCLRDTYPHSFILNHLTWPYGTGEVIVQNYNSVLTLSRLYTLSDALVVHENDTVLKICSQLMNIKHIAMSDLNKVIAHQLGSVLQPAYTTDSPAHYAANPIGDEAVMGKFGVKERNLEGQMIVDFAKRMDMAVVNTYFQKREEHRVTYKSGGRRTQVDYILCRRGNLKEISDCKVVVGESVARQHRMVVCRMTLMVCKKKRSKIEIEIEKKTKWWKLKKEECCEEFRQKLRQALGGQVVLPDDWETTAEVIRETGRKVLGVSSGRRKEDKETWWWNEEVQDSIQRKRLAKKKWDMDRTEENRQEYKELQRRVKREVSKAKQKTYDELYTRLDTREGQKDLYRLARQRDRDGKDVQQKVDKIRKDEVRKALKRMKSGKAVGPDDIPVEVWKCLEEAAVEFLTSLFNRVLESEKMPEEWRNLEKAYDRVPREELWYCMRKSGVAEKYVRVVQDMYERSRTVVRCAVVMDQLSEEVRQESPWTMMFADDIVICSESREQVEENLERWRFALERRGMKVSRIQSNGECGKEVKKRVQAETVSLRKRQESELEVAELKMLSAYTWSGLLKHLRQMLIANARMEEGAFKEPGLYVPWLPADGTFHTWHSPVPFSGYEKLATLLSNSQSLLNPLDNMVKKAWSMFASRAYIHQYTKFGISEEDFLESFTMLEQIISSYTHL</sequence>
<comment type="caution">
    <text evidence="18">The sequence shown here is derived from an EMBL/GenBank/DDBJ whole genome shotgun (WGS) entry which is preliminary data.</text>
</comment>
<evidence type="ECO:0000256" key="11">
    <source>
        <dbReference type="ARBA" id="ARBA00023212"/>
    </source>
</evidence>
<evidence type="ECO:0000259" key="17">
    <source>
        <dbReference type="SMART" id="SM00864"/>
    </source>
</evidence>
<evidence type="ECO:0000256" key="4">
    <source>
        <dbReference type="ARBA" id="ARBA00009636"/>
    </source>
</evidence>
<evidence type="ECO:0000313" key="19">
    <source>
        <dbReference type="Proteomes" id="UP001274896"/>
    </source>
</evidence>
<keyword evidence="11" id="KW-0206">Cytoskeleton</keyword>
<evidence type="ECO:0000256" key="15">
    <source>
        <dbReference type="ARBA" id="ARBA00046149"/>
    </source>
</evidence>
<dbReference type="InterPro" id="IPR000217">
    <property type="entry name" value="Tubulin"/>
</dbReference>
<dbReference type="SUPFAM" id="SSF55307">
    <property type="entry name" value="Tubulin C-terminal domain-like"/>
    <property type="match status" value="1"/>
</dbReference>
<comment type="subcellular location">
    <subcellularLocation>
        <location evidence="3">Cell projection</location>
        <location evidence="3">Cilium</location>
    </subcellularLocation>
    <subcellularLocation>
        <location evidence="1">Cytoplasm</location>
        <location evidence="1">Cytoskeleton</location>
        <location evidence="1">Microtubule organizing center</location>
        <location evidence="1">Centrosome</location>
        <location evidence="1">Centriole</location>
    </subcellularLocation>
    <subcellularLocation>
        <location evidence="2">Nucleus</location>
    </subcellularLocation>
</comment>
<evidence type="ECO:0000256" key="10">
    <source>
        <dbReference type="ARBA" id="ARBA00023134"/>
    </source>
</evidence>
<keyword evidence="8" id="KW-0547">Nucleotide-binding</keyword>
<dbReference type="PROSITE" id="PS00227">
    <property type="entry name" value="TUBULIN"/>
    <property type="match status" value="1"/>
</dbReference>
<dbReference type="Gene3D" id="1.10.287.600">
    <property type="entry name" value="Helix hairpin bin"/>
    <property type="match status" value="1"/>
</dbReference>
<evidence type="ECO:0000256" key="9">
    <source>
        <dbReference type="ARBA" id="ARBA00022794"/>
    </source>
</evidence>
<dbReference type="InterPro" id="IPR023123">
    <property type="entry name" value="Tubulin_C"/>
</dbReference>
<protein>
    <recommendedName>
        <fullName evidence="5">Tubulin delta chain</fullName>
    </recommendedName>
    <alternativeName>
        <fullName evidence="14">Delta-tubulin</fullName>
    </alternativeName>
</protein>
<dbReference type="InterPro" id="IPR036525">
    <property type="entry name" value="Tubulin/FtsZ_GTPase_sf"/>
</dbReference>
<reference evidence="18" key="1">
    <citation type="submission" date="2023-06" db="EMBL/GenBank/DDBJ databases">
        <title>Male Hemibagrus guttatus genome.</title>
        <authorList>
            <person name="Bian C."/>
        </authorList>
    </citation>
    <scope>NUCLEOTIDE SEQUENCE</scope>
    <source>
        <strain evidence="18">Male_cb2023</strain>
        <tissue evidence="18">Muscle</tissue>
    </source>
</reference>
<evidence type="ECO:0000256" key="8">
    <source>
        <dbReference type="ARBA" id="ARBA00022741"/>
    </source>
</evidence>
<dbReference type="Pfam" id="PF00091">
    <property type="entry name" value="Tubulin"/>
    <property type="match status" value="1"/>
</dbReference>
<dbReference type="InterPro" id="IPR008280">
    <property type="entry name" value="Tub_FtsZ_C"/>
</dbReference>
<dbReference type="GO" id="GO:0005200">
    <property type="term" value="F:structural constituent of cytoskeleton"/>
    <property type="evidence" value="ECO:0007669"/>
    <property type="project" value="InterPro"/>
</dbReference>
<dbReference type="FunFam" id="3.40.50.1440:FF:000021">
    <property type="entry name" value="Tubulin delta chain"/>
    <property type="match status" value="1"/>
</dbReference>
<dbReference type="InterPro" id="IPR003008">
    <property type="entry name" value="Tubulin_FtsZ_GTPase"/>
</dbReference>
<evidence type="ECO:0000256" key="12">
    <source>
        <dbReference type="ARBA" id="ARBA00023242"/>
    </source>
</evidence>
<dbReference type="GO" id="GO:0005814">
    <property type="term" value="C:centriole"/>
    <property type="evidence" value="ECO:0007669"/>
    <property type="project" value="UniProtKB-SubCell"/>
</dbReference>
<dbReference type="AlphaFoldDB" id="A0AAE0V338"/>
<dbReference type="PANTHER" id="PTHR11588">
    <property type="entry name" value="TUBULIN"/>
    <property type="match status" value="1"/>
</dbReference>
<name>A0AAE0V338_9TELE</name>
<keyword evidence="12" id="KW-0539">Nucleus</keyword>
<dbReference type="CDD" id="cd02189">
    <property type="entry name" value="delta_zeta_tubulin-like"/>
    <property type="match status" value="1"/>
</dbReference>
<accession>A0AAE0V338</accession>
<evidence type="ECO:0000256" key="6">
    <source>
        <dbReference type="ARBA" id="ARBA00022490"/>
    </source>
</evidence>
<evidence type="ECO:0000256" key="2">
    <source>
        <dbReference type="ARBA" id="ARBA00004123"/>
    </source>
</evidence>
<dbReference type="GO" id="GO:0005525">
    <property type="term" value="F:GTP binding"/>
    <property type="evidence" value="ECO:0007669"/>
    <property type="project" value="UniProtKB-KW"/>
</dbReference>
<keyword evidence="6" id="KW-0963">Cytoplasm</keyword>
<dbReference type="GO" id="GO:0030030">
    <property type="term" value="P:cell projection organization"/>
    <property type="evidence" value="ECO:0007669"/>
    <property type="project" value="UniProtKB-KW"/>
</dbReference>
<dbReference type="GO" id="GO:0007017">
    <property type="term" value="P:microtubule-based process"/>
    <property type="evidence" value="ECO:0007669"/>
    <property type="project" value="InterPro"/>
</dbReference>
<evidence type="ECO:0000256" key="7">
    <source>
        <dbReference type="ARBA" id="ARBA00022701"/>
    </source>
</evidence>
<dbReference type="Proteomes" id="UP001274896">
    <property type="component" value="Unassembled WGS sequence"/>
</dbReference>
<evidence type="ECO:0000256" key="1">
    <source>
        <dbReference type="ARBA" id="ARBA00004114"/>
    </source>
</evidence>
<dbReference type="PRINTS" id="PR01224">
    <property type="entry name" value="DELTATUBULIN"/>
</dbReference>